<protein>
    <submittedName>
        <fullName evidence="3">Thioredoxin family protein</fullName>
    </submittedName>
</protein>
<dbReference type="SUPFAM" id="SSF52833">
    <property type="entry name" value="Thioredoxin-like"/>
    <property type="match status" value="1"/>
</dbReference>
<reference evidence="3 4" key="1">
    <citation type="submission" date="2018-05" db="EMBL/GenBank/DDBJ databases">
        <title>Genome sequencing of Flavobacterium sp. HYN0049.</title>
        <authorList>
            <person name="Yi H."/>
            <person name="Baek C."/>
        </authorList>
    </citation>
    <scope>NUCLEOTIDE SEQUENCE [LARGE SCALE GENOMIC DNA]</scope>
    <source>
        <strain evidence="3 4">HYN0049</strain>
    </source>
</reference>
<dbReference type="RefSeq" id="WP_108905020.1">
    <property type="nucleotide sequence ID" value="NZ_CP029187.1"/>
</dbReference>
<dbReference type="PANTHER" id="PTHR43640:SF1">
    <property type="entry name" value="THIOREDOXIN-DEPENDENT PEROXIREDOXIN"/>
    <property type="match status" value="1"/>
</dbReference>
<dbReference type="OrthoDB" id="9809746at2"/>
<dbReference type="InterPro" id="IPR013766">
    <property type="entry name" value="Thioredoxin_domain"/>
</dbReference>
<keyword evidence="1" id="KW-0732">Signal</keyword>
<dbReference type="PROSITE" id="PS51352">
    <property type="entry name" value="THIOREDOXIN_2"/>
    <property type="match status" value="1"/>
</dbReference>
<feature type="domain" description="Thioredoxin" evidence="2">
    <location>
        <begin position="29"/>
        <end position="186"/>
    </location>
</feature>
<evidence type="ECO:0000259" key="2">
    <source>
        <dbReference type="PROSITE" id="PS51352"/>
    </source>
</evidence>
<dbReference type="InterPro" id="IPR000866">
    <property type="entry name" value="AhpC/TSA"/>
</dbReference>
<dbReference type="InterPro" id="IPR047262">
    <property type="entry name" value="PRX-like1"/>
</dbReference>
<evidence type="ECO:0000256" key="1">
    <source>
        <dbReference type="SAM" id="SignalP"/>
    </source>
</evidence>
<dbReference type="AlphaFoldDB" id="A0A2S1SLH3"/>
<dbReference type="GO" id="GO:0016209">
    <property type="term" value="F:antioxidant activity"/>
    <property type="evidence" value="ECO:0007669"/>
    <property type="project" value="InterPro"/>
</dbReference>
<dbReference type="Proteomes" id="UP000244937">
    <property type="component" value="Chromosome"/>
</dbReference>
<dbReference type="Pfam" id="PF00578">
    <property type="entry name" value="AhpC-TSA"/>
    <property type="match status" value="1"/>
</dbReference>
<dbReference type="EMBL" id="CP029187">
    <property type="protein sequence ID" value="AWI27253.1"/>
    <property type="molecule type" value="Genomic_DNA"/>
</dbReference>
<organism evidence="3 4">
    <name type="scientific">Flavobacterium pallidum</name>
    <dbReference type="NCBI Taxonomy" id="2172098"/>
    <lineage>
        <taxon>Bacteria</taxon>
        <taxon>Pseudomonadati</taxon>
        <taxon>Bacteroidota</taxon>
        <taxon>Flavobacteriia</taxon>
        <taxon>Flavobacteriales</taxon>
        <taxon>Flavobacteriaceae</taxon>
        <taxon>Flavobacterium</taxon>
    </lineage>
</organism>
<dbReference type="Gene3D" id="3.40.30.10">
    <property type="entry name" value="Glutaredoxin"/>
    <property type="match status" value="1"/>
</dbReference>
<name>A0A2S1SLH3_9FLAO</name>
<feature type="signal peptide" evidence="1">
    <location>
        <begin position="1"/>
        <end position="18"/>
    </location>
</feature>
<feature type="chain" id="PRO_5015688907" evidence="1">
    <location>
        <begin position="19"/>
        <end position="204"/>
    </location>
</feature>
<accession>A0A2S1SLH3</accession>
<evidence type="ECO:0000313" key="3">
    <source>
        <dbReference type="EMBL" id="AWI27253.1"/>
    </source>
</evidence>
<evidence type="ECO:0000313" key="4">
    <source>
        <dbReference type="Proteomes" id="UP000244937"/>
    </source>
</evidence>
<dbReference type="CDD" id="cd02969">
    <property type="entry name" value="PRX_like1"/>
    <property type="match status" value="1"/>
</dbReference>
<dbReference type="InterPro" id="IPR036249">
    <property type="entry name" value="Thioredoxin-like_sf"/>
</dbReference>
<dbReference type="GO" id="GO:0016491">
    <property type="term" value="F:oxidoreductase activity"/>
    <property type="evidence" value="ECO:0007669"/>
    <property type="project" value="InterPro"/>
</dbReference>
<sequence length="204" mass="22538">MNRLTMLVLAVIVTAASAFTGKRTIGGGYKVGDTAADFSLKNVDDKMVSLKDFKSAKGFIIIFTCNHCPFSQAYEDRIIALDKKYSGKGYPVIAINPNNPAKQKDDSFELMKVRAAEKGFTFPYLFDEGQKIYPQYGATKTPHVYVLQKEGKACVVKYMGAIDDNYEDESAVKQKYVENAVDALLSKKEITVKETKAIGCSIKA</sequence>
<dbReference type="PANTHER" id="PTHR43640">
    <property type="entry name" value="OS07G0260300 PROTEIN"/>
    <property type="match status" value="1"/>
</dbReference>
<keyword evidence="4" id="KW-1185">Reference proteome</keyword>
<proteinExistence type="predicted"/>
<dbReference type="KEGG" id="fpal:HYN49_09415"/>
<gene>
    <name evidence="3" type="ORF">HYN49_09415</name>
</gene>